<sequence length="1123" mass="123304">MNEHFDERLLRRSLGETRRHRSFRTLYGDKSWVEDLDIVNELGAHTGCVNALSWSSSGNLLASGSDDTHLNIWDYNPSGSAKAFSLNTSVSTGHHANIFSVKFMPHSSDRTVVTCAGDSEVRVFDLEYAGAASQAGSSDSFAASTRSRRFNNYFQNARWLNEGNTNCRVYRSHADRAKRIVTESSPYLFLTCSEDGEVRQWDLRQPSSAYPAPRGGRGSRFRAGPDSDSGATPPPLISYKKYALDLNSISCAPSQPQYIALGGAHLHCFLHDRRMLGRDLDSEQGLPATRKPVVGSLEDEAMADATRCVRRFAPNNKRKAGPREHGHITACKISDANPNEMVASWSGDHIYSFDIVKSPDARENDSRADAEFQANRLRNRSDRKRKRVKANASSSSLGESANPSRRLRRVADEQMEEGQTALLARYAGGESELIPISSNGPETESLSAHELLLTDAQRASESVARSLVQLRKTLFEFSAALSDEAAASMEGSSELTLHGPAFTAALGQCASLLPQMDEIIRTWSYPVNPSEEDVLLQNTLRRNRQSSWRFVQAAGCLALTLGGRLQSLRPTTDPRLTQFDQIRPATHEGKNIHSESRFYYDFLRAILLWFRGGREAVLRGFKKPSNISAESPRFPLDQDETLTDFIPKLEAYLLGLADGDTPIVDLDTNRFERDETRHVFPSQKAAVLAFTRALANVELRTGQGLSQPRVDSSDRDTAVRVMDKGAAARFWGVKVGRSLLMGAATGVTFDFVNRAFGGLRLQLAESDSEEERSQENIDTGEEERILEAIDIVTAVAASDGTTHSTNVELPHAESSIDSPQTARESTDGSSRADVETSTPPTIHVEEVEASRASADDEDDGDNNDNDDSDAEATESEADEDEAPERIMFRSRLGFARSRSRASVNIHVPYSSHSRVYKGHCNTRTVKDVNYYGLNDEYVVSGSDDGHFFIWDRKTSKILNILEGDGEVVNVVQGHPYEPMIACSGIDSTVKIFGPGGDSREREAAEKGVDVANPGTSAHSSLRFGGRRSARRTRSGDFEGSDGDEEDEEATSRGLQSRSAMHRSYEITSQNDVERRRSAGDSFVTGDMLGRFVLALQRGDIQAVGGGPGGTGGTVVIDDNCSVM</sequence>
<gene>
    <name evidence="5" type="ORF">H2200_002700</name>
</gene>
<feature type="compositionally biased region" description="Basic residues" evidence="4">
    <location>
        <begin position="377"/>
        <end position="389"/>
    </location>
</feature>
<keyword evidence="1 3" id="KW-0853">WD repeat</keyword>
<dbReference type="SMART" id="SM00320">
    <property type="entry name" value="WD40"/>
    <property type="match status" value="7"/>
</dbReference>
<protein>
    <submittedName>
        <fullName evidence="5">Uncharacterized protein</fullName>
    </submittedName>
</protein>
<dbReference type="Gene3D" id="2.130.10.10">
    <property type="entry name" value="YVTN repeat-like/Quinoprotein amine dehydrogenase"/>
    <property type="match status" value="2"/>
</dbReference>
<dbReference type="AlphaFoldDB" id="A0AA38XJL1"/>
<dbReference type="PROSITE" id="PS50082">
    <property type="entry name" value="WD_REPEATS_2"/>
    <property type="match status" value="4"/>
</dbReference>
<feature type="region of interest" description="Disordered" evidence="4">
    <location>
        <begin position="801"/>
        <end position="885"/>
    </location>
</feature>
<feature type="compositionally biased region" description="Acidic residues" evidence="4">
    <location>
        <begin position="855"/>
        <end position="882"/>
    </location>
</feature>
<dbReference type="GO" id="GO:0005737">
    <property type="term" value="C:cytoplasm"/>
    <property type="evidence" value="ECO:0007669"/>
    <property type="project" value="TreeGrafter"/>
</dbReference>
<feature type="repeat" description="WD" evidence="3">
    <location>
        <begin position="934"/>
        <end position="960"/>
    </location>
</feature>
<dbReference type="PROSITE" id="PS50294">
    <property type="entry name" value="WD_REPEATS_REGION"/>
    <property type="match status" value="1"/>
</dbReference>
<feature type="region of interest" description="Disordered" evidence="4">
    <location>
        <begin position="203"/>
        <end position="234"/>
    </location>
</feature>
<dbReference type="GO" id="GO:0045717">
    <property type="term" value="P:negative regulation of fatty acid biosynthetic process"/>
    <property type="evidence" value="ECO:0007669"/>
    <property type="project" value="TreeGrafter"/>
</dbReference>
<feature type="repeat" description="WD" evidence="3">
    <location>
        <begin position="91"/>
        <end position="127"/>
    </location>
</feature>
<keyword evidence="2" id="KW-0677">Repeat</keyword>
<feature type="compositionally biased region" description="Basic and acidic residues" evidence="4">
    <location>
        <begin position="360"/>
        <end position="370"/>
    </location>
</feature>
<feature type="compositionally biased region" description="Basic and acidic residues" evidence="4">
    <location>
        <begin position="997"/>
        <end position="1008"/>
    </location>
</feature>
<feature type="region of interest" description="Disordered" evidence="4">
    <location>
        <begin position="360"/>
        <end position="414"/>
    </location>
</feature>
<dbReference type="InterPro" id="IPR045151">
    <property type="entry name" value="DCAF8"/>
</dbReference>
<dbReference type="EMBL" id="JAPDRK010000003">
    <property type="protein sequence ID" value="KAJ9614563.1"/>
    <property type="molecule type" value="Genomic_DNA"/>
</dbReference>
<dbReference type="SUPFAM" id="SSF50978">
    <property type="entry name" value="WD40 repeat-like"/>
    <property type="match status" value="1"/>
</dbReference>
<feature type="repeat" description="WD" evidence="3">
    <location>
        <begin position="170"/>
        <end position="211"/>
    </location>
</feature>
<dbReference type="Pfam" id="PF00400">
    <property type="entry name" value="WD40"/>
    <property type="match status" value="3"/>
</dbReference>
<evidence type="ECO:0000313" key="5">
    <source>
        <dbReference type="EMBL" id="KAJ9614563.1"/>
    </source>
</evidence>
<proteinExistence type="predicted"/>
<feature type="repeat" description="WD" evidence="3">
    <location>
        <begin position="42"/>
        <end position="83"/>
    </location>
</feature>
<dbReference type="InterPro" id="IPR036322">
    <property type="entry name" value="WD40_repeat_dom_sf"/>
</dbReference>
<dbReference type="PANTHER" id="PTHR15574:SF40">
    <property type="entry name" value="WD AND TETRATRICOPEPTIDE REPEATS PROTEIN 1"/>
    <property type="match status" value="1"/>
</dbReference>
<reference evidence="5" key="1">
    <citation type="submission" date="2022-10" db="EMBL/GenBank/DDBJ databases">
        <title>Culturing micro-colonial fungi from biological soil crusts in the Mojave desert and describing Neophaeococcomyces mojavensis, and introducing the new genera and species Taxawa tesnikishii.</title>
        <authorList>
            <person name="Kurbessoian T."/>
            <person name="Stajich J.E."/>
        </authorList>
    </citation>
    <scope>NUCLEOTIDE SEQUENCE</scope>
    <source>
        <strain evidence="5">TK_41</strain>
    </source>
</reference>
<evidence type="ECO:0000313" key="6">
    <source>
        <dbReference type="Proteomes" id="UP001172673"/>
    </source>
</evidence>
<comment type="caution">
    <text evidence="5">The sequence shown here is derived from an EMBL/GenBank/DDBJ whole genome shotgun (WGS) entry which is preliminary data.</text>
</comment>
<dbReference type="PANTHER" id="PTHR15574">
    <property type="entry name" value="WD REPEAT DOMAIN-CONTAINING FAMILY"/>
    <property type="match status" value="1"/>
</dbReference>
<dbReference type="Proteomes" id="UP001172673">
    <property type="component" value="Unassembled WGS sequence"/>
</dbReference>
<evidence type="ECO:0000256" key="1">
    <source>
        <dbReference type="ARBA" id="ARBA00022574"/>
    </source>
</evidence>
<feature type="region of interest" description="Disordered" evidence="4">
    <location>
        <begin position="993"/>
        <end position="1076"/>
    </location>
</feature>
<keyword evidence="6" id="KW-1185">Reference proteome</keyword>
<feature type="compositionally biased region" description="Polar residues" evidence="4">
    <location>
        <begin position="391"/>
        <end position="403"/>
    </location>
</feature>
<accession>A0AA38XJL1</accession>
<evidence type="ECO:0000256" key="2">
    <source>
        <dbReference type="ARBA" id="ARBA00022737"/>
    </source>
</evidence>
<organism evidence="5 6">
    <name type="scientific">Cladophialophora chaetospira</name>
    <dbReference type="NCBI Taxonomy" id="386627"/>
    <lineage>
        <taxon>Eukaryota</taxon>
        <taxon>Fungi</taxon>
        <taxon>Dikarya</taxon>
        <taxon>Ascomycota</taxon>
        <taxon>Pezizomycotina</taxon>
        <taxon>Eurotiomycetes</taxon>
        <taxon>Chaetothyriomycetidae</taxon>
        <taxon>Chaetothyriales</taxon>
        <taxon>Herpotrichiellaceae</taxon>
        <taxon>Cladophialophora</taxon>
    </lineage>
</organism>
<dbReference type="GO" id="GO:0080008">
    <property type="term" value="C:Cul4-RING E3 ubiquitin ligase complex"/>
    <property type="evidence" value="ECO:0007669"/>
    <property type="project" value="TreeGrafter"/>
</dbReference>
<name>A0AA38XJL1_9EURO</name>
<feature type="compositionally biased region" description="Acidic residues" evidence="4">
    <location>
        <begin position="1038"/>
        <end position="1048"/>
    </location>
</feature>
<evidence type="ECO:0000256" key="4">
    <source>
        <dbReference type="SAM" id="MobiDB-lite"/>
    </source>
</evidence>
<dbReference type="InterPro" id="IPR001680">
    <property type="entry name" value="WD40_rpt"/>
</dbReference>
<dbReference type="InterPro" id="IPR015943">
    <property type="entry name" value="WD40/YVTN_repeat-like_dom_sf"/>
</dbReference>
<evidence type="ECO:0000256" key="3">
    <source>
        <dbReference type="PROSITE-ProRule" id="PRU00221"/>
    </source>
</evidence>
<feature type="compositionally biased region" description="Basic and acidic residues" evidence="4">
    <location>
        <begin position="824"/>
        <end position="834"/>
    </location>
</feature>